<evidence type="ECO:0000256" key="1">
    <source>
        <dbReference type="SAM" id="MobiDB-lite"/>
    </source>
</evidence>
<dbReference type="KEGG" id="dpx:DAPPUDRAFT_300796"/>
<evidence type="ECO:0000313" key="4">
    <source>
        <dbReference type="Proteomes" id="UP000000305"/>
    </source>
</evidence>
<dbReference type="EMBL" id="GL732533">
    <property type="protein sequence ID" value="EFX85044.1"/>
    <property type="molecule type" value="Genomic_DNA"/>
</dbReference>
<keyword evidence="4" id="KW-1185">Reference proteome</keyword>
<proteinExistence type="predicted"/>
<feature type="compositionally biased region" description="Acidic residues" evidence="1">
    <location>
        <begin position="276"/>
        <end position="285"/>
    </location>
</feature>
<feature type="compositionally biased region" description="Polar residues" evidence="1">
    <location>
        <begin position="252"/>
        <end position="272"/>
    </location>
</feature>
<feature type="compositionally biased region" description="Low complexity" evidence="1">
    <location>
        <begin position="430"/>
        <end position="452"/>
    </location>
</feature>
<protein>
    <submittedName>
        <fullName evidence="3">Uncharacterized protein</fullName>
    </submittedName>
</protein>
<feature type="region of interest" description="Disordered" evidence="1">
    <location>
        <begin position="229"/>
        <end position="290"/>
    </location>
</feature>
<evidence type="ECO:0000313" key="3">
    <source>
        <dbReference type="EMBL" id="EFX85044.1"/>
    </source>
</evidence>
<accession>E9G669</accession>
<feature type="signal peptide" evidence="2">
    <location>
        <begin position="1"/>
        <end position="19"/>
    </location>
</feature>
<feature type="compositionally biased region" description="Basic and acidic residues" evidence="1">
    <location>
        <begin position="230"/>
        <end position="243"/>
    </location>
</feature>
<sequence length="474" mass="52574">MTRLKQLTITCLMVVVASALSPTAPHDQPYSSINFYGKRPQPVFQQETPIPIPSTEPSANDEHLSPSLGAAKVIIRPVSQLSTLAPLQSQQQENDNKADGCKCEPINSCPIELMDFRFAVSCEYGTVRCCRPLEPVLIKETTTSRPMVVTPASTLKWPRKSCRCKPRKECDEQAIDRKSEIGCSAGNVRCCETGTNTGNSKTEASPDAHVLGGNGFRPVQLPFLKMPQPADERISEHEPRPTDQELQPIEPIQNTVLTPENVSSEDSLLATTTEKEQEEIQEQLEEQQNKTPLAIQQFKPSQPLNPTQQQINPQFAVPIRQSNPPIRNPAFNSFPLNQNQNPSLGSQFQQPPRNQPTIGIPFQQLQPPIRPMNSNFRPSNTAEVNAHQLGQPIHNPFQPSFPMGPPPMIQQGAEKPFNFQSPMGTPNFNQQPPQRRPTMPTQPNTFPQQQFQRPPPASASGGGFFSSLMNMFGN</sequence>
<dbReference type="Proteomes" id="UP000000305">
    <property type="component" value="Unassembled WGS sequence"/>
</dbReference>
<feature type="chain" id="PRO_5003237206" evidence="2">
    <location>
        <begin position="20"/>
        <end position="474"/>
    </location>
</feature>
<dbReference type="HOGENOM" id="CLU_576542_0_0_1"/>
<dbReference type="AlphaFoldDB" id="E9G669"/>
<feature type="region of interest" description="Disordered" evidence="1">
    <location>
        <begin position="319"/>
        <end position="353"/>
    </location>
</feature>
<name>E9G669_DAPPU</name>
<keyword evidence="2" id="KW-0732">Signal</keyword>
<organism evidence="3 4">
    <name type="scientific">Daphnia pulex</name>
    <name type="common">Water flea</name>
    <dbReference type="NCBI Taxonomy" id="6669"/>
    <lineage>
        <taxon>Eukaryota</taxon>
        <taxon>Metazoa</taxon>
        <taxon>Ecdysozoa</taxon>
        <taxon>Arthropoda</taxon>
        <taxon>Crustacea</taxon>
        <taxon>Branchiopoda</taxon>
        <taxon>Diplostraca</taxon>
        <taxon>Cladocera</taxon>
        <taxon>Anomopoda</taxon>
        <taxon>Daphniidae</taxon>
        <taxon>Daphnia</taxon>
    </lineage>
</organism>
<reference evidence="3 4" key="1">
    <citation type="journal article" date="2011" name="Science">
        <title>The ecoresponsive genome of Daphnia pulex.</title>
        <authorList>
            <person name="Colbourne J.K."/>
            <person name="Pfrender M.E."/>
            <person name="Gilbert D."/>
            <person name="Thomas W.K."/>
            <person name="Tucker A."/>
            <person name="Oakley T.H."/>
            <person name="Tokishita S."/>
            <person name="Aerts A."/>
            <person name="Arnold G.J."/>
            <person name="Basu M.K."/>
            <person name="Bauer D.J."/>
            <person name="Caceres C.E."/>
            <person name="Carmel L."/>
            <person name="Casola C."/>
            <person name="Choi J.H."/>
            <person name="Detter J.C."/>
            <person name="Dong Q."/>
            <person name="Dusheyko S."/>
            <person name="Eads B.D."/>
            <person name="Frohlich T."/>
            <person name="Geiler-Samerotte K.A."/>
            <person name="Gerlach D."/>
            <person name="Hatcher P."/>
            <person name="Jogdeo S."/>
            <person name="Krijgsveld J."/>
            <person name="Kriventseva E.V."/>
            <person name="Kultz D."/>
            <person name="Laforsch C."/>
            <person name="Lindquist E."/>
            <person name="Lopez J."/>
            <person name="Manak J.R."/>
            <person name="Muller J."/>
            <person name="Pangilinan J."/>
            <person name="Patwardhan R.P."/>
            <person name="Pitluck S."/>
            <person name="Pritham E.J."/>
            <person name="Rechtsteiner A."/>
            <person name="Rho M."/>
            <person name="Rogozin I.B."/>
            <person name="Sakarya O."/>
            <person name="Salamov A."/>
            <person name="Schaack S."/>
            <person name="Shapiro H."/>
            <person name="Shiga Y."/>
            <person name="Skalitzky C."/>
            <person name="Smith Z."/>
            <person name="Souvorov A."/>
            <person name="Sung W."/>
            <person name="Tang Z."/>
            <person name="Tsuchiya D."/>
            <person name="Tu H."/>
            <person name="Vos H."/>
            <person name="Wang M."/>
            <person name="Wolf Y.I."/>
            <person name="Yamagata H."/>
            <person name="Yamada T."/>
            <person name="Ye Y."/>
            <person name="Shaw J.R."/>
            <person name="Andrews J."/>
            <person name="Crease T.J."/>
            <person name="Tang H."/>
            <person name="Lucas S.M."/>
            <person name="Robertson H.M."/>
            <person name="Bork P."/>
            <person name="Koonin E.V."/>
            <person name="Zdobnov E.M."/>
            <person name="Grigoriev I.V."/>
            <person name="Lynch M."/>
            <person name="Boore J.L."/>
        </authorList>
    </citation>
    <scope>NUCLEOTIDE SEQUENCE [LARGE SCALE GENOMIC DNA]</scope>
</reference>
<dbReference type="InParanoid" id="E9G669"/>
<feature type="compositionally biased region" description="Polar residues" evidence="1">
    <location>
        <begin position="320"/>
        <end position="353"/>
    </location>
</feature>
<evidence type="ECO:0000256" key="2">
    <source>
        <dbReference type="SAM" id="SignalP"/>
    </source>
</evidence>
<dbReference type="OrthoDB" id="6351254at2759"/>
<gene>
    <name evidence="3" type="ORF">DAPPUDRAFT_300796</name>
</gene>
<feature type="region of interest" description="Disordered" evidence="1">
    <location>
        <begin position="422"/>
        <end position="462"/>
    </location>
</feature>